<dbReference type="EMBL" id="CP067378">
    <property type="protein sequence ID" value="QYS89217.1"/>
    <property type="molecule type" value="Genomic_DNA"/>
</dbReference>
<proteinExistence type="predicted"/>
<dbReference type="Proteomes" id="UP000824721">
    <property type="component" value="Chromosome"/>
</dbReference>
<protein>
    <recommendedName>
        <fullName evidence="2">DUF1524 domain-containing protein</fullName>
    </recommendedName>
</protein>
<organism evidence="1">
    <name type="scientific">Flavobacterium columnare</name>
    <dbReference type="NCBI Taxonomy" id="996"/>
    <lineage>
        <taxon>Bacteria</taxon>
        <taxon>Pseudomonadati</taxon>
        <taxon>Bacteroidota</taxon>
        <taxon>Flavobacteriia</taxon>
        <taxon>Flavobacteriales</taxon>
        <taxon>Flavobacteriaceae</taxon>
        <taxon>Flavobacterium</taxon>
    </lineage>
</organism>
<name>A0A8G0KVG5_9FLAO</name>
<evidence type="ECO:0000313" key="1">
    <source>
        <dbReference type="EMBL" id="QYS89217.1"/>
    </source>
</evidence>
<evidence type="ECO:0008006" key="2">
    <source>
        <dbReference type="Google" id="ProtNLM"/>
    </source>
</evidence>
<dbReference type="AlphaFoldDB" id="A0A8G0KVG5"/>
<gene>
    <name evidence="1" type="ORF">JJC05_02025</name>
</gene>
<reference evidence="1" key="1">
    <citation type="submission" date="2020-12" db="EMBL/GenBank/DDBJ databases">
        <title>Genome sequencing of genetic groups of Flavobacterium columnare.</title>
        <authorList>
            <person name="Waldbieser G.C."/>
            <person name="Griffin M.J."/>
            <person name="LaFrentz B.R."/>
        </authorList>
    </citation>
    <scope>NUCLEOTIDE SEQUENCE</scope>
    <source>
        <strain evidence="1">90-106</strain>
    </source>
</reference>
<sequence length="451" mass="53031">MLKKNELNSLFNLFVPVLEEIKNEADISKFNIPILVYTGDQNNLPTIFERLNSKGTQLSKYQIYAATWSSYSTISILNREITENIKKKYDRLLEEGYEVENYDGSPRSFYSSQFSYFEYLFGLGKHLCQKYEYLFKDSSKVEQEDSIGFNLVNICLGLAFNEMDKLPEHLSKYSLSDFESKLLDSVDITYNLLKGFISLKMNKQKRIPINHTEFQIISIIGKIFHSKYDTNLSIKSEWNEKHINLKNNIPYHYLYDIIREHWKGSGDSKAYSIIFSTRYETQIPKNTWKNVFEEWLVNELDKKEKQRVGVNDKAILFLKYLYTHSLSAYEEISDKQFDIEHLIPVDRLKNYATKNNGLPISALPNLCLLETKLNREKGNDTFYEHFDNLVSLGEFTIEQAQKEIQNIEKYTYTSKNDLSFVNNINQSNYISFLKNRHNKIVDLFFEANNIV</sequence>
<accession>A0A8G0KVG5</accession>
<dbReference type="KEGG" id="fdv:JJC05_02025"/>